<dbReference type="SUPFAM" id="SSF53822">
    <property type="entry name" value="Periplasmic binding protein-like I"/>
    <property type="match status" value="1"/>
</dbReference>
<organism evidence="2 3">
    <name type="scientific">Tessaracoccus antarcticus</name>
    <dbReference type="NCBI Taxonomy" id="2479848"/>
    <lineage>
        <taxon>Bacteria</taxon>
        <taxon>Bacillati</taxon>
        <taxon>Actinomycetota</taxon>
        <taxon>Actinomycetes</taxon>
        <taxon>Propionibacteriales</taxon>
        <taxon>Propionibacteriaceae</taxon>
        <taxon>Tessaracoccus</taxon>
    </lineage>
</organism>
<dbReference type="EMBL" id="REFW01000004">
    <property type="protein sequence ID" value="RMB58317.1"/>
    <property type="molecule type" value="Genomic_DNA"/>
</dbReference>
<evidence type="ECO:0000313" key="2">
    <source>
        <dbReference type="EMBL" id="RMB58317.1"/>
    </source>
</evidence>
<keyword evidence="1" id="KW-0732">Signal</keyword>
<feature type="chain" id="PRO_5038905535" evidence="1">
    <location>
        <begin position="25"/>
        <end position="330"/>
    </location>
</feature>
<dbReference type="InterPro" id="IPR007487">
    <property type="entry name" value="ABC_transpt-TYRBP-like"/>
</dbReference>
<name>A0A3M0G2G3_9ACTN</name>
<dbReference type="InterPro" id="IPR028082">
    <property type="entry name" value="Peripla_BP_I"/>
</dbReference>
<evidence type="ECO:0000313" key="3">
    <source>
        <dbReference type="Proteomes" id="UP000275256"/>
    </source>
</evidence>
<gene>
    <name evidence="2" type="ORF">EAX62_14045</name>
</gene>
<dbReference type="Pfam" id="PF04392">
    <property type="entry name" value="ABC_sub_bind"/>
    <property type="match status" value="1"/>
</dbReference>
<dbReference type="AlphaFoldDB" id="A0A3M0G2G3"/>
<dbReference type="Proteomes" id="UP000275256">
    <property type="component" value="Unassembled WGS sequence"/>
</dbReference>
<dbReference type="CDD" id="cd06325">
    <property type="entry name" value="PBP1_ABC_unchar_transporter"/>
    <property type="match status" value="1"/>
</dbReference>
<accession>A0A3M0G2G3</accession>
<dbReference type="PANTHER" id="PTHR35271:SF1">
    <property type="entry name" value="ABC TRANSPORTER, SUBSTRATE-BINDING LIPOPROTEIN"/>
    <property type="match status" value="1"/>
</dbReference>
<feature type="signal peptide" evidence="1">
    <location>
        <begin position="1"/>
        <end position="24"/>
    </location>
</feature>
<dbReference type="Gene3D" id="3.40.50.2300">
    <property type="match status" value="2"/>
</dbReference>
<keyword evidence="3" id="KW-1185">Reference proteome</keyword>
<sequence length="330" mass="34004">MSLRKFAVALGASAVLFLSACGGAATPGEPEAPAAEKALEIGVVNYVSHPALDAVQKGFIDGLAEAGYKDGEKITLDLQNAQADQATLTAIANQFAQGKKDLVLAIATPSGQAVAQVITDKPILFAAVTDPVAADLVADWDAPGGNITGASDLNPVEDQLKLIQEIDPSVKTVGIVYSSGEINAEVQVEAAEKAAPGLGLRIEKAAVSNSSEVQQAAQSLDVDAYYVPTDNNVVSGIEALIQVAEQKQAVVVASDEGSVERGAAASQTVNYDQQGRDAAAMAVQIFEGADPATMPVKLQDTFDLTVNPEGAKRMGASIPDDMAARAVKTF</sequence>
<dbReference type="PROSITE" id="PS51257">
    <property type="entry name" value="PROKAR_LIPOPROTEIN"/>
    <property type="match status" value="1"/>
</dbReference>
<reference evidence="2 3" key="1">
    <citation type="submission" date="2018-10" db="EMBL/GenBank/DDBJ databases">
        <title>Tessaracoccus antarcticuss sp. nov., isolated from sediment.</title>
        <authorList>
            <person name="Zhou L.Y."/>
            <person name="Du Z.J."/>
        </authorList>
    </citation>
    <scope>NUCLEOTIDE SEQUENCE [LARGE SCALE GENOMIC DNA]</scope>
    <source>
        <strain evidence="2 3">JDX10</strain>
    </source>
</reference>
<dbReference type="PANTHER" id="PTHR35271">
    <property type="entry name" value="ABC TRANSPORTER, SUBSTRATE-BINDING LIPOPROTEIN-RELATED"/>
    <property type="match status" value="1"/>
</dbReference>
<evidence type="ECO:0000256" key="1">
    <source>
        <dbReference type="SAM" id="SignalP"/>
    </source>
</evidence>
<proteinExistence type="predicted"/>
<dbReference type="OrthoDB" id="9776955at2"/>
<comment type="caution">
    <text evidence="2">The sequence shown here is derived from an EMBL/GenBank/DDBJ whole genome shotgun (WGS) entry which is preliminary data.</text>
</comment>
<protein>
    <submittedName>
        <fullName evidence="2">ABC transporter substrate-binding protein</fullName>
    </submittedName>
</protein>